<feature type="compositionally biased region" description="Polar residues" evidence="2">
    <location>
        <begin position="52"/>
        <end position="64"/>
    </location>
</feature>
<feature type="compositionally biased region" description="Basic and acidic residues" evidence="2">
    <location>
        <begin position="85"/>
        <end position="108"/>
    </location>
</feature>
<feature type="region of interest" description="Disordered" evidence="2">
    <location>
        <begin position="179"/>
        <end position="203"/>
    </location>
</feature>
<sequence>MPDNFKSKNGATISGHSEKWSEKNRRPNSHMAGQGSKGSRNMGTGEAGKANTVATQGTDTSNMTELEKLRYVNSLGLLNATQKQRLADMEREEKEKSAPAKEEPKQEAPKAVNPVKELSDKLGKIFANKPQLIQGIVKELQSVPKEELKVKAQAVLDAMSGNTSTEPTEVFSTIMRALEGKQKSLPQKTDQQPSKPSGRMSEDEFREVNDYLGAKFVNDIINQAKQYTDLEKALYIIDMAIENVDDVNDSRAVRMSMSSAADDLTSMGLTLKDEDENNDIEFDEHSHDDVNLESILKTFDSIGKADRANAQQVKNVLAKLENRLEGKDDKVKLVSDAVNSVLKSYVQGEKSRFVTAMDAAFNTMKKYEAEHGEKVTPDGYLKRADEEGAVEQKDVHSDEEIDDMEAELSQDRQMTEKSHNELQKLMQWVADVGEKAGADKKSINRNLSWIKDKVGNNARKLQKAWTDVVNGAVDIDVESGEAYDYALTTLDDSFRDYENGNVTPWEKDIMSKYGK</sequence>
<reference evidence="3 4" key="1">
    <citation type="submission" date="2018-05" db="EMBL/GenBank/DDBJ databases">
        <title>Characterization Of A New Bacterial Virus From Orangutan (Pongo pygmaeus).</title>
        <authorList>
            <person name="Ahmad Hisham U.B."/>
            <person name="Ramli N.A."/>
            <person name="Mohamad Zawawi N.A."/>
            <person name="Mat Arip Y."/>
        </authorList>
    </citation>
    <scope>NUCLEOTIDE SEQUENCE [LARGE SCALE GENOMIC DNA]</scope>
</reference>
<evidence type="ECO:0000313" key="3">
    <source>
        <dbReference type="EMBL" id="AXC36581.1"/>
    </source>
</evidence>
<keyword evidence="1" id="KW-0175">Coiled coil</keyword>
<dbReference type="Proteomes" id="UP000252104">
    <property type="component" value="Segment"/>
</dbReference>
<proteinExistence type="predicted"/>
<protein>
    <submittedName>
        <fullName evidence="3">Structural protein</fullName>
    </submittedName>
</protein>
<feature type="coiled-coil region" evidence="1">
    <location>
        <begin position="310"/>
        <end position="337"/>
    </location>
</feature>
<dbReference type="EMBL" id="MH383160">
    <property type="protein sequence ID" value="AXC36581.1"/>
    <property type="molecule type" value="Genomic_DNA"/>
</dbReference>
<reference evidence="4" key="2">
    <citation type="submission" date="2018-05" db="EMBL/GenBank/DDBJ databases">
        <title>Genome Assembly Of Bacteriophage Specific To Escherichia coli 0157:H7.</title>
        <authorList>
            <person name="Ahmad Hisham U.B."/>
            <person name="Ramli N.A."/>
            <person name="Mohamad Zawawi N.A."/>
            <person name="Mat Arip Y."/>
        </authorList>
    </citation>
    <scope>NUCLEOTIDE SEQUENCE [LARGE SCALE GENOMIC DNA]</scope>
</reference>
<evidence type="ECO:0000256" key="1">
    <source>
        <dbReference type="SAM" id="Coils"/>
    </source>
</evidence>
<feature type="region of interest" description="Disordered" evidence="2">
    <location>
        <begin position="83"/>
        <end position="114"/>
    </location>
</feature>
<name>A0A2Z5H8V2_9CAUD</name>
<organism evidence="3 4">
    <name type="scientific">Escherichia phage UB</name>
    <dbReference type="NCBI Taxonomy" id="2268588"/>
    <lineage>
        <taxon>Viruses</taxon>
        <taxon>Duplodnaviria</taxon>
        <taxon>Heunggongvirae</taxon>
        <taxon>Uroviricota</taxon>
        <taxon>Caudoviricetes</taxon>
        <taxon>Asteriusvirus</taxon>
        <taxon>Asteriusvirus PBECO4</taxon>
    </lineage>
</organism>
<evidence type="ECO:0000313" key="4">
    <source>
        <dbReference type="Proteomes" id="UP000252104"/>
    </source>
</evidence>
<accession>A0A2Z5H8V2</accession>
<feature type="region of interest" description="Disordered" evidence="2">
    <location>
        <begin position="1"/>
        <end position="65"/>
    </location>
</feature>
<evidence type="ECO:0000256" key="2">
    <source>
        <dbReference type="SAM" id="MobiDB-lite"/>
    </source>
</evidence>
<feature type="compositionally biased region" description="Basic and acidic residues" evidence="2">
    <location>
        <begin position="16"/>
        <end position="25"/>
    </location>
</feature>
<feature type="compositionally biased region" description="Polar residues" evidence="2">
    <location>
        <begin position="184"/>
        <end position="195"/>
    </location>
</feature>